<dbReference type="PANTHER" id="PTHR12546:SF33">
    <property type="entry name" value="SPERM VESICLE FUSION PROTEIN FER-1"/>
    <property type="match status" value="1"/>
</dbReference>
<accession>A0AAD9NWI5</accession>
<sequence length="88" mass="9976">MPKPSKKSGNCTLDLLPDLTRGGATDVKMISLFEQKRVRGFWPCYNDVSGTRELTMELELLTMEEAEQRPVGVGRDEPNQHPFLDEPK</sequence>
<protein>
    <submittedName>
        <fullName evidence="7">Uncharacterized protein</fullName>
    </submittedName>
</protein>
<comment type="subcellular location">
    <subcellularLocation>
        <location evidence="1">Membrane</location>
    </subcellularLocation>
</comment>
<evidence type="ECO:0000313" key="8">
    <source>
        <dbReference type="Proteomes" id="UP001209878"/>
    </source>
</evidence>
<evidence type="ECO:0000313" key="7">
    <source>
        <dbReference type="EMBL" id="KAK2183762.1"/>
    </source>
</evidence>
<keyword evidence="3" id="KW-0677">Repeat</keyword>
<evidence type="ECO:0000256" key="1">
    <source>
        <dbReference type="ARBA" id="ARBA00004370"/>
    </source>
</evidence>
<reference evidence="7" key="1">
    <citation type="journal article" date="2023" name="Mol. Biol. Evol.">
        <title>Third-Generation Sequencing Reveals the Adaptive Role of the Epigenome in Three Deep-Sea Polychaetes.</title>
        <authorList>
            <person name="Perez M."/>
            <person name="Aroh O."/>
            <person name="Sun Y."/>
            <person name="Lan Y."/>
            <person name="Juniper S.K."/>
            <person name="Young C.R."/>
            <person name="Angers B."/>
            <person name="Qian P.Y."/>
        </authorList>
    </citation>
    <scope>NUCLEOTIDE SEQUENCE</scope>
    <source>
        <strain evidence="7">R07B-5</strain>
    </source>
</reference>
<organism evidence="7 8">
    <name type="scientific">Ridgeia piscesae</name>
    <name type="common">Tubeworm</name>
    <dbReference type="NCBI Taxonomy" id="27915"/>
    <lineage>
        <taxon>Eukaryota</taxon>
        <taxon>Metazoa</taxon>
        <taxon>Spiralia</taxon>
        <taxon>Lophotrochozoa</taxon>
        <taxon>Annelida</taxon>
        <taxon>Polychaeta</taxon>
        <taxon>Sedentaria</taxon>
        <taxon>Canalipalpata</taxon>
        <taxon>Sabellida</taxon>
        <taxon>Siboglinidae</taxon>
        <taxon>Ridgeia</taxon>
    </lineage>
</organism>
<dbReference type="EMBL" id="JAODUO010000296">
    <property type="protein sequence ID" value="KAK2183762.1"/>
    <property type="molecule type" value="Genomic_DNA"/>
</dbReference>
<dbReference type="GO" id="GO:0061025">
    <property type="term" value="P:membrane fusion"/>
    <property type="evidence" value="ECO:0007669"/>
    <property type="project" value="TreeGrafter"/>
</dbReference>
<keyword evidence="2" id="KW-0812">Transmembrane</keyword>
<feature type="compositionally biased region" description="Basic and acidic residues" evidence="6">
    <location>
        <begin position="74"/>
        <end position="88"/>
    </location>
</feature>
<gene>
    <name evidence="7" type="ORF">NP493_296g01003</name>
</gene>
<evidence type="ECO:0000256" key="4">
    <source>
        <dbReference type="ARBA" id="ARBA00022989"/>
    </source>
</evidence>
<name>A0AAD9NWI5_RIDPI</name>
<evidence type="ECO:0000256" key="3">
    <source>
        <dbReference type="ARBA" id="ARBA00022737"/>
    </source>
</evidence>
<feature type="region of interest" description="Disordered" evidence="6">
    <location>
        <begin position="65"/>
        <end position="88"/>
    </location>
</feature>
<evidence type="ECO:0000256" key="2">
    <source>
        <dbReference type="ARBA" id="ARBA00022692"/>
    </source>
</evidence>
<dbReference type="GO" id="GO:0016020">
    <property type="term" value="C:membrane"/>
    <property type="evidence" value="ECO:0007669"/>
    <property type="project" value="UniProtKB-SubCell"/>
</dbReference>
<dbReference type="GO" id="GO:0007009">
    <property type="term" value="P:plasma membrane organization"/>
    <property type="evidence" value="ECO:0007669"/>
    <property type="project" value="TreeGrafter"/>
</dbReference>
<evidence type="ECO:0000256" key="6">
    <source>
        <dbReference type="SAM" id="MobiDB-lite"/>
    </source>
</evidence>
<keyword evidence="8" id="KW-1185">Reference proteome</keyword>
<proteinExistence type="predicted"/>
<keyword evidence="5" id="KW-0472">Membrane</keyword>
<dbReference type="Proteomes" id="UP001209878">
    <property type="component" value="Unassembled WGS sequence"/>
</dbReference>
<dbReference type="PANTHER" id="PTHR12546">
    <property type="entry name" value="FER-1-LIKE"/>
    <property type="match status" value="1"/>
</dbReference>
<evidence type="ECO:0000256" key="5">
    <source>
        <dbReference type="ARBA" id="ARBA00023136"/>
    </source>
</evidence>
<keyword evidence="4" id="KW-1133">Transmembrane helix</keyword>
<comment type="caution">
    <text evidence="7">The sequence shown here is derived from an EMBL/GenBank/DDBJ whole genome shotgun (WGS) entry which is preliminary data.</text>
</comment>
<dbReference type="AlphaFoldDB" id="A0AAD9NWI5"/>
<dbReference type="InterPro" id="IPR037721">
    <property type="entry name" value="Ferlin"/>
</dbReference>